<keyword evidence="4" id="KW-0808">Transferase</keyword>
<accession>A0A1L0B9V7</accession>
<evidence type="ECO:0000256" key="1">
    <source>
        <dbReference type="ARBA" id="ARBA00001947"/>
    </source>
</evidence>
<comment type="similarity">
    <text evidence="2">Belongs to the protein prenyltransferase subunit beta family.</text>
</comment>
<dbReference type="InterPro" id="IPR008930">
    <property type="entry name" value="Terpenoid_cyclase/PrenylTrfase"/>
</dbReference>
<proteinExistence type="inferred from homology"/>
<dbReference type="EMBL" id="LT635756">
    <property type="protein sequence ID" value="SGZ46235.1"/>
    <property type="molecule type" value="Genomic_DNA"/>
</dbReference>
<comment type="cofactor">
    <cofactor evidence="1">
        <name>Zn(2+)</name>
        <dbReference type="ChEBI" id="CHEBI:29105"/>
    </cofactor>
</comment>
<dbReference type="InterPro" id="IPR001330">
    <property type="entry name" value="Prenyltrans"/>
</dbReference>
<dbReference type="Proteomes" id="UP000182334">
    <property type="component" value="Chromosome I"/>
</dbReference>
<dbReference type="PANTHER" id="PTHR11774:SF4">
    <property type="entry name" value="GERANYLGERANYL TRANSFERASE TYPE-1 SUBUNIT BETA"/>
    <property type="match status" value="1"/>
</dbReference>
<gene>
    <name evidence="9" type="ORF">SAMEA4029010_CIC11G00000000192</name>
</gene>
<dbReference type="Gene3D" id="1.50.10.20">
    <property type="match status" value="1"/>
</dbReference>
<protein>
    <submittedName>
        <fullName evidence="9">CIC11C00000000192</fullName>
    </submittedName>
</protein>
<feature type="domain" description="Prenyltransferase alpha-alpha toroid" evidence="8">
    <location>
        <begin position="3"/>
        <end position="367"/>
    </location>
</feature>
<keyword evidence="7" id="KW-0862">Zinc</keyword>
<dbReference type="Pfam" id="PF00432">
    <property type="entry name" value="Prenyltrans"/>
    <property type="match status" value="1"/>
</dbReference>
<dbReference type="PANTHER" id="PTHR11774">
    <property type="entry name" value="GERANYLGERANYL TRANSFERASE TYPE BETA SUBUNIT"/>
    <property type="match status" value="1"/>
</dbReference>
<dbReference type="SUPFAM" id="SSF48239">
    <property type="entry name" value="Terpenoid cyclases/Protein prenyltransferases"/>
    <property type="match status" value="1"/>
</dbReference>
<evidence type="ECO:0000313" key="9">
    <source>
        <dbReference type="EMBL" id="SGZ46235.1"/>
    </source>
</evidence>
<sequence length="381" mass="43147">MSLLIEKHVKNFRLCLHSLPARAQGEDANKLAIVYFVLHGLGLLDQIHVSPDSKLHIDYIYSHLINTKDTNIQAFRSSQTFKLQDEHNDYDLPNLSATLFALASLLILKDDYSQRLDRHKIMAFVARCQVKSGPLKGSFVPVLDVNGEPWGESDLRLCYIAASIRKMVGYDRLTESERVSDIDVDTMTQFILDKFNFNGGIASTSFTESHSGLTFCGLAALKLTGFDLDTKNDFVALTQNWLVHRQVDYPVELYGEEPDYEYYEERDIGGFNGRENKFADTCYSWWVMSLLEMLGEGGLKLIDGERALTYLLEGTQHKLMGGFGKDTESMPDPFHSFLGLASVSLLKASGLEFDGMETLQEIDTELVITKKLREFMDAMWQ</sequence>
<keyword evidence="10" id="KW-1185">Reference proteome</keyword>
<dbReference type="AlphaFoldDB" id="A0A1L0B9V7"/>
<evidence type="ECO:0000256" key="6">
    <source>
        <dbReference type="ARBA" id="ARBA00022737"/>
    </source>
</evidence>
<evidence type="ECO:0000256" key="5">
    <source>
        <dbReference type="ARBA" id="ARBA00022723"/>
    </source>
</evidence>
<dbReference type="STRING" id="45354.A0A1L0B9V7"/>
<reference evidence="9 10" key="1">
    <citation type="submission" date="2016-10" db="EMBL/GenBank/DDBJ databases">
        <authorList>
            <person name="de Groot N.N."/>
        </authorList>
    </citation>
    <scope>NUCLEOTIDE SEQUENCE [LARGE SCALE GENOMIC DNA]</scope>
    <source>
        <strain evidence="9 10">CBS 141442</strain>
    </source>
</reference>
<keyword evidence="5" id="KW-0479">Metal-binding</keyword>
<keyword evidence="6" id="KW-0677">Repeat</keyword>
<evidence type="ECO:0000256" key="7">
    <source>
        <dbReference type="ARBA" id="ARBA00022833"/>
    </source>
</evidence>
<dbReference type="GO" id="GO:0005953">
    <property type="term" value="C:CAAX-protein geranylgeranyltransferase complex"/>
    <property type="evidence" value="ECO:0007669"/>
    <property type="project" value="TreeGrafter"/>
</dbReference>
<dbReference type="InterPro" id="IPR045089">
    <property type="entry name" value="PGGT1B-like"/>
</dbReference>
<evidence type="ECO:0000259" key="8">
    <source>
        <dbReference type="Pfam" id="PF00432"/>
    </source>
</evidence>
<evidence type="ECO:0000313" key="10">
    <source>
        <dbReference type="Proteomes" id="UP000182334"/>
    </source>
</evidence>
<evidence type="ECO:0000256" key="4">
    <source>
        <dbReference type="ARBA" id="ARBA00022679"/>
    </source>
</evidence>
<dbReference type="OrthoDB" id="24893at2759"/>
<keyword evidence="3" id="KW-0637">Prenyltransferase</keyword>
<dbReference type="GO" id="GO:0004662">
    <property type="term" value="F:CAAX-protein geranylgeranyltransferase activity"/>
    <property type="evidence" value="ECO:0007669"/>
    <property type="project" value="TreeGrafter"/>
</dbReference>
<name>A0A1L0B9V7_9ASCO</name>
<dbReference type="GO" id="GO:0046872">
    <property type="term" value="F:metal ion binding"/>
    <property type="evidence" value="ECO:0007669"/>
    <property type="project" value="UniProtKB-KW"/>
</dbReference>
<evidence type="ECO:0000256" key="2">
    <source>
        <dbReference type="ARBA" id="ARBA00010497"/>
    </source>
</evidence>
<organism evidence="9 10">
    <name type="scientific">Sungouiella intermedia</name>
    <dbReference type="NCBI Taxonomy" id="45354"/>
    <lineage>
        <taxon>Eukaryota</taxon>
        <taxon>Fungi</taxon>
        <taxon>Dikarya</taxon>
        <taxon>Ascomycota</taxon>
        <taxon>Saccharomycotina</taxon>
        <taxon>Pichiomycetes</taxon>
        <taxon>Metschnikowiaceae</taxon>
        <taxon>Sungouiella</taxon>
    </lineage>
</organism>
<evidence type="ECO:0000256" key="3">
    <source>
        <dbReference type="ARBA" id="ARBA00022602"/>
    </source>
</evidence>